<evidence type="ECO:0000313" key="1">
    <source>
        <dbReference type="EMBL" id="KAF2193815.1"/>
    </source>
</evidence>
<dbReference type="EMBL" id="ML994613">
    <property type="protein sequence ID" value="KAF2193815.1"/>
    <property type="molecule type" value="Genomic_DNA"/>
</dbReference>
<keyword evidence="2" id="KW-1185">Reference proteome</keyword>
<dbReference type="PANTHER" id="PTHR37490:SF3">
    <property type="entry name" value="DUF3431 DOMAIN CONTAINING PROTEIN"/>
    <property type="match status" value="1"/>
</dbReference>
<organism evidence="1 2">
    <name type="scientific">Zopfia rhizophila CBS 207.26</name>
    <dbReference type="NCBI Taxonomy" id="1314779"/>
    <lineage>
        <taxon>Eukaryota</taxon>
        <taxon>Fungi</taxon>
        <taxon>Dikarya</taxon>
        <taxon>Ascomycota</taxon>
        <taxon>Pezizomycotina</taxon>
        <taxon>Dothideomycetes</taxon>
        <taxon>Dothideomycetes incertae sedis</taxon>
        <taxon>Zopfiaceae</taxon>
        <taxon>Zopfia</taxon>
    </lineage>
</organism>
<accession>A0A6A6ERL8</accession>
<dbReference type="AlphaFoldDB" id="A0A6A6ERL8"/>
<dbReference type="Pfam" id="PF11913">
    <property type="entry name" value="DUF3431"/>
    <property type="match status" value="1"/>
</dbReference>
<dbReference type="OrthoDB" id="426718at2759"/>
<evidence type="ECO:0000313" key="2">
    <source>
        <dbReference type="Proteomes" id="UP000800200"/>
    </source>
</evidence>
<dbReference type="PANTHER" id="PTHR37490">
    <property type="entry name" value="EXPRESSED PROTEIN"/>
    <property type="match status" value="1"/>
</dbReference>
<sequence length="371" mass="43256">MLNMVIRLRVGHSLMELNRMGKRYFRSGTFSPPCFKAGIPKHARYKYTRTLVITRKKVENVSWIEQQFGNGKDPYLSTAIFTVDAPVGSYVIPKNKGNEVMAYLSYIIGQYHNLSDITIFMHAHSVAWHNNELLHGVSSNMIRRLSSPTVVRNGYFNMRCHWNPGCPHHTHPLGDEKMNKDKPETEIFKKSWRELFPEAEVPNVLTQPCCSQFALSRERILALPRERYASLRQWLLDTELKDYLSGRVFEYLWQYIFTGVAEHCPAEHICYRDGYGICFGGQQQYQYYFDLKKERDGLQKEIERIGPGEAQKIAMGVDWSKAGYRYLEVSRRMRTVDEEMVGLRKEAVERGKSPKNRAMECGRRWRKGDGF</sequence>
<dbReference type="InterPro" id="IPR021838">
    <property type="entry name" value="DUF3431"/>
</dbReference>
<proteinExistence type="predicted"/>
<dbReference type="Proteomes" id="UP000800200">
    <property type="component" value="Unassembled WGS sequence"/>
</dbReference>
<protein>
    <submittedName>
        <fullName evidence="1">Uncharacterized protein</fullName>
    </submittedName>
</protein>
<reference evidence="1" key="1">
    <citation type="journal article" date="2020" name="Stud. Mycol.">
        <title>101 Dothideomycetes genomes: a test case for predicting lifestyles and emergence of pathogens.</title>
        <authorList>
            <person name="Haridas S."/>
            <person name="Albert R."/>
            <person name="Binder M."/>
            <person name="Bloem J."/>
            <person name="Labutti K."/>
            <person name="Salamov A."/>
            <person name="Andreopoulos B."/>
            <person name="Baker S."/>
            <person name="Barry K."/>
            <person name="Bills G."/>
            <person name="Bluhm B."/>
            <person name="Cannon C."/>
            <person name="Castanera R."/>
            <person name="Culley D."/>
            <person name="Daum C."/>
            <person name="Ezra D."/>
            <person name="Gonzalez J."/>
            <person name="Henrissat B."/>
            <person name="Kuo A."/>
            <person name="Liang C."/>
            <person name="Lipzen A."/>
            <person name="Lutzoni F."/>
            <person name="Magnuson J."/>
            <person name="Mondo S."/>
            <person name="Nolan M."/>
            <person name="Ohm R."/>
            <person name="Pangilinan J."/>
            <person name="Park H.-J."/>
            <person name="Ramirez L."/>
            <person name="Alfaro M."/>
            <person name="Sun H."/>
            <person name="Tritt A."/>
            <person name="Yoshinaga Y."/>
            <person name="Zwiers L.-H."/>
            <person name="Turgeon B."/>
            <person name="Goodwin S."/>
            <person name="Spatafora J."/>
            <person name="Crous P."/>
            <person name="Grigoriev I."/>
        </authorList>
    </citation>
    <scope>NUCLEOTIDE SEQUENCE</scope>
    <source>
        <strain evidence="1">CBS 207.26</strain>
    </source>
</reference>
<gene>
    <name evidence="1" type="ORF">K469DRAFT_244038</name>
</gene>
<name>A0A6A6ERL8_9PEZI</name>